<evidence type="ECO:0000313" key="1">
    <source>
        <dbReference type="EMBL" id="GFS88793.1"/>
    </source>
</evidence>
<dbReference type="AlphaFoldDB" id="A0A8X6N1P7"/>
<accession>A0A8X6N1P7</accession>
<proteinExistence type="predicted"/>
<evidence type="ECO:0000313" key="2">
    <source>
        <dbReference type="Proteomes" id="UP000887013"/>
    </source>
</evidence>
<organism evidence="1 2">
    <name type="scientific">Nephila pilipes</name>
    <name type="common">Giant wood spider</name>
    <name type="synonym">Nephila maculata</name>
    <dbReference type="NCBI Taxonomy" id="299642"/>
    <lineage>
        <taxon>Eukaryota</taxon>
        <taxon>Metazoa</taxon>
        <taxon>Ecdysozoa</taxon>
        <taxon>Arthropoda</taxon>
        <taxon>Chelicerata</taxon>
        <taxon>Arachnida</taxon>
        <taxon>Araneae</taxon>
        <taxon>Araneomorphae</taxon>
        <taxon>Entelegynae</taxon>
        <taxon>Araneoidea</taxon>
        <taxon>Nephilidae</taxon>
        <taxon>Nephila</taxon>
    </lineage>
</organism>
<dbReference type="Proteomes" id="UP000887013">
    <property type="component" value="Unassembled WGS sequence"/>
</dbReference>
<name>A0A8X6N1P7_NEPPI</name>
<protein>
    <submittedName>
        <fullName evidence="1">Uncharacterized protein</fullName>
    </submittedName>
</protein>
<gene>
    <name evidence="1" type="ORF">NPIL_480521</name>
</gene>
<sequence>MNYNLFSGRSVPQFRFWVRRNLAGIRMIEMMREKINHGRFWFRPKADQWARGQEEEFRLRLWIFAPPRKSGEVHDGGVGEESELIGAYVIAYVVVFDQSERSSGGSVIMDGRASVCALGRAHQNSGLTGRRTDMMEI</sequence>
<keyword evidence="2" id="KW-1185">Reference proteome</keyword>
<comment type="caution">
    <text evidence="1">The sequence shown here is derived from an EMBL/GenBank/DDBJ whole genome shotgun (WGS) entry which is preliminary data.</text>
</comment>
<reference evidence="1" key="1">
    <citation type="submission" date="2020-08" db="EMBL/GenBank/DDBJ databases">
        <title>Multicomponent nature underlies the extraordinary mechanical properties of spider dragline silk.</title>
        <authorList>
            <person name="Kono N."/>
            <person name="Nakamura H."/>
            <person name="Mori M."/>
            <person name="Yoshida Y."/>
            <person name="Ohtoshi R."/>
            <person name="Malay A.D."/>
            <person name="Moran D.A.P."/>
            <person name="Tomita M."/>
            <person name="Numata K."/>
            <person name="Arakawa K."/>
        </authorList>
    </citation>
    <scope>NUCLEOTIDE SEQUENCE</scope>
</reference>
<dbReference type="EMBL" id="BMAW01099189">
    <property type="protein sequence ID" value="GFS88793.1"/>
    <property type="molecule type" value="Genomic_DNA"/>
</dbReference>